<accession>A0A7H9HRP9</accession>
<dbReference type="PROSITE" id="PS51152">
    <property type="entry name" value="NFYA_HAP2_2"/>
    <property type="match status" value="1"/>
</dbReference>
<feature type="region of interest" description="Disordered" evidence="7">
    <location>
        <begin position="185"/>
        <end position="265"/>
    </location>
</feature>
<evidence type="ECO:0000313" key="9">
    <source>
        <dbReference type="Proteomes" id="UP000510647"/>
    </source>
</evidence>
<dbReference type="SMART" id="SM00521">
    <property type="entry name" value="CBF"/>
    <property type="match status" value="1"/>
</dbReference>
<evidence type="ECO:0000256" key="3">
    <source>
        <dbReference type="ARBA" id="ARBA00023125"/>
    </source>
</evidence>
<dbReference type="EMBL" id="CP059270">
    <property type="protein sequence ID" value="QLQ80040.1"/>
    <property type="molecule type" value="Genomic_DNA"/>
</dbReference>
<evidence type="ECO:0000256" key="2">
    <source>
        <dbReference type="ARBA" id="ARBA00023015"/>
    </source>
</evidence>
<evidence type="ECO:0000256" key="4">
    <source>
        <dbReference type="ARBA" id="ARBA00023163"/>
    </source>
</evidence>
<protein>
    <recommendedName>
        <fullName evidence="6">Transcriptional activator HAP2</fullName>
    </recommendedName>
</protein>
<feature type="compositionally biased region" description="Low complexity" evidence="7">
    <location>
        <begin position="220"/>
        <end position="230"/>
    </location>
</feature>
<name>A0A7H9HRP9_9SACH</name>
<sequence>MTEEEEEYQPLEIGFGAYSAQEVVLADRREKSQDVAVEGGVEEQSQTEMYLYDRPHMAESREVEAAVPENAVSDVERREVEHTSLEGAVGAETGGVASGFAYPADPAGGQGAWGEIGLWEPSTEKKKAEGYPQGSYEGARVGSQLQETAQQPFYVNAKQYYRIIKRRYARARLEENIRISRERKPYLHESRHKHAMRRPRGQGGRFLTVAEINAMKAKESSASTQSSDAATPQPDTSKDTENQGPVITQQDTSQNKLPPLRKNEA</sequence>
<keyword evidence="3 6" id="KW-0238">DNA-binding</keyword>
<reference evidence="8 9" key="1">
    <citation type="submission" date="2020-06" db="EMBL/GenBank/DDBJ databases">
        <title>The yeast mating-type switching endonuclease HO is a domesticated member of an unorthodox homing genetic element family.</title>
        <authorList>
            <person name="Coughlan A.Y."/>
            <person name="Lombardi L."/>
            <person name="Braun-Galleani S."/>
            <person name="Martos A.R."/>
            <person name="Galeote V."/>
            <person name="Bigey F."/>
            <person name="Dequin S."/>
            <person name="Byrne K.P."/>
            <person name="Wolfe K.H."/>
        </authorList>
    </citation>
    <scope>NUCLEOTIDE SEQUENCE [LARGE SCALE GENOMIC DNA]</scope>
    <source>
        <strain evidence="8 9">CBS2947</strain>
    </source>
</reference>
<evidence type="ECO:0000256" key="1">
    <source>
        <dbReference type="ARBA" id="ARBA00004123"/>
    </source>
</evidence>
<dbReference type="GO" id="GO:0003677">
    <property type="term" value="F:DNA binding"/>
    <property type="evidence" value="ECO:0007669"/>
    <property type="project" value="UniProtKB-KW"/>
</dbReference>
<dbReference type="Gene3D" id="6.10.250.2430">
    <property type="match status" value="1"/>
</dbReference>
<evidence type="ECO:0000256" key="7">
    <source>
        <dbReference type="SAM" id="MobiDB-lite"/>
    </source>
</evidence>
<evidence type="ECO:0000256" key="6">
    <source>
        <dbReference type="RuleBase" id="RU367155"/>
    </source>
</evidence>
<dbReference type="Proteomes" id="UP000510647">
    <property type="component" value="Chromosome 4"/>
</dbReference>
<gene>
    <name evidence="8" type="ORF">HG537_0D00400</name>
</gene>
<proteinExistence type="inferred from homology"/>
<dbReference type="GO" id="GO:0005634">
    <property type="term" value="C:nucleus"/>
    <property type="evidence" value="ECO:0007669"/>
    <property type="project" value="UniProtKB-SubCell"/>
</dbReference>
<dbReference type="GO" id="GO:0003700">
    <property type="term" value="F:DNA-binding transcription factor activity"/>
    <property type="evidence" value="ECO:0007669"/>
    <property type="project" value="UniProtKB-UniRule"/>
</dbReference>
<dbReference type="OrthoDB" id="1097733at2759"/>
<keyword evidence="5 6" id="KW-0539">Nucleus</keyword>
<dbReference type="Pfam" id="PF02045">
    <property type="entry name" value="CBFB_NFYA"/>
    <property type="match status" value="1"/>
</dbReference>
<comment type="subunit">
    <text evidence="6">Heterotrimer.</text>
</comment>
<dbReference type="PRINTS" id="PR00616">
    <property type="entry name" value="CCAATSUBUNTB"/>
</dbReference>
<keyword evidence="4 6" id="KW-0804">Transcription</keyword>
<organism evidence="8 9">
    <name type="scientific">Torulaspora globosa</name>
    <dbReference type="NCBI Taxonomy" id="48254"/>
    <lineage>
        <taxon>Eukaryota</taxon>
        <taxon>Fungi</taxon>
        <taxon>Dikarya</taxon>
        <taxon>Ascomycota</taxon>
        <taxon>Saccharomycotina</taxon>
        <taxon>Saccharomycetes</taxon>
        <taxon>Saccharomycetales</taxon>
        <taxon>Saccharomycetaceae</taxon>
        <taxon>Torulaspora</taxon>
    </lineage>
</organism>
<dbReference type="AlphaFoldDB" id="A0A7H9HRP9"/>
<keyword evidence="2 6" id="KW-0805">Transcription regulation</keyword>
<dbReference type="InterPro" id="IPR001289">
    <property type="entry name" value="NFYA"/>
</dbReference>
<feature type="compositionally biased region" description="Basic residues" evidence="7">
    <location>
        <begin position="190"/>
        <end position="200"/>
    </location>
</feature>
<evidence type="ECO:0000313" key="8">
    <source>
        <dbReference type="EMBL" id="QLQ80040.1"/>
    </source>
</evidence>
<feature type="compositionally biased region" description="Polar residues" evidence="7">
    <location>
        <begin position="242"/>
        <end position="256"/>
    </location>
</feature>
<comment type="similarity">
    <text evidence="6">Belongs to the NFYA/HAP2 subunit family.</text>
</comment>
<keyword evidence="9" id="KW-1185">Reference proteome</keyword>
<comment type="subcellular location">
    <subcellularLocation>
        <location evidence="1 6">Nucleus</location>
    </subcellularLocation>
</comment>
<evidence type="ECO:0000256" key="5">
    <source>
        <dbReference type="ARBA" id="ARBA00023242"/>
    </source>
</evidence>
<comment type="function">
    <text evidence="6">Component of the sequence-specific heterotrimeric transcription factor (NF-Y) which specifically recognizes a 5'-CCAAT-3' box motif found in the promoters of its target genes.</text>
</comment>
<dbReference type="PANTHER" id="PTHR12632">
    <property type="entry name" value="TRANSCRIPTION FACTOR NF-Y ALPHA-RELATED"/>
    <property type="match status" value="1"/>
</dbReference>